<accession>A0A1M5QHU4</accession>
<sequence length="158" mass="17420">MIQATELDLVITRTLRVPPAAIWKAWSDPAHLQHWWCPKPWTTEVLAYDLRPGGAFHTRMSGPDGEVSDNPGSFLVVEPGARLVFTSALAADWRPAVDSWMPMTACIDIAPDGAGGTRYTATVLHRDLAGREQHEQMGFYDGWGVCIDQLEAYAAGLR</sequence>
<dbReference type="InterPro" id="IPR013538">
    <property type="entry name" value="ASHA1/2-like_C"/>
</dbReference>
<dbReference type="Proteomes" id="UP000199758">
    <property type="component" value="Unassembled WGS sequence"/>
</dbReference>
<protein>
    <submittedName>
        <fullName evidence="3">Uncharacterized conserved protein YndB, AHSA1/START domain</fullName>
    </submittedName>
</protein>
<dbReference type="EMBL" id="FQWZ01000006">
    <property type="protein sequence ID" value="SHH13662.1"/>
    <property type="molecule type" value="Genomic_DNA"/>
</dbReference>
<dbReference type="OrthoDB" id="9805228at2"/>
<name>A0A1M5QHU4_9GAMM</name>
<dbReference type="CDD" id="cd08896">
    <property type="entry name" value="SRPBCC_CalC_Aha1-like_3"/>
    <property type="match status" value="1"/>
</dbReference>
<dbReference type="SUPFAM" id="SSF55961">
    <property type="entry name" value="Bet v1-like"/>
    <property type="match status" value="1"/>
</dbReference>
<dbReference type="RefSeq" id="WP_072898126.1">
    <property type="nucleotide sequence ID" value="NZ_FQWZ01000006.1"/>
</dbReference>
<dbReference type="InterPro" id="IPR023393">
    <property type="entry name" value="START-like_dom_sf"/>
</dbReference>
<feature type="domain" description="Activator of Hsp90 ATPase homologue 1/2-like C-terminal" evidence="2">
    <location>
        <begin position="17"/>
        <end position="154"/>
    </location>
</feature>
<comment type="similarity">
    <text evidence="1">Belongs to the AHA1 family.</text>
</comment>
<evidence type="ECO:0000259" key="2">
    <source>
        <dbReference type="Pfam" id="PF08327"/>
    </source>
</evidence>
<organism evidence="3 4">
    <name type="scientific">Hydrocarboniphaga daqingensis</name>
    <dbReference type="NCBI Taxonomy" id="490188"/>
    <lineage>
        <taxon>Bacteria</taxon>
        <taxon>Pseudomonadati</taxon>
        <taxon>Pseudomonadota</taxon>
        <taxon>Gammaproteobacteria</taxon>
        <taxon>Nevskiales</taxon>
        <taxon>Nevskiaceae</taxon>
        <taxon>Hydrocarboniphaga</taxon>
    </lineage>
</organism>
<dbReference type="AlphaFoldDB" id="A0A1M5QHU4"/>
<evidence type="ECO:0000313" key="3">
    <source>
        <dbReference type="EMBL" id="SHH13662.1"/>
    </source>
</evidence>
<dbReference type="STRING" id="490188.SAMN04488068_2631"/>
<dbReference type="Gene3D" id="3.30.530.20">
    <property type="match status" value="1"/>
</dbReference>
<gene>
    <name evidence="3" type="ORF">SAMN04488068_2631</name>
</gene>
<dbReference type="Pfam" id="PF08327">
    <property type="entry name" value="AHSA1"/>
    <property type="match status" value="1"/>
</dbReference>
<reference evidence="3 4" key="1">
    <citation type="submission" date="2016-11" db="EMBL/GenBank/DDBJ databases">
        <authorList>
            <person name="Jaros S."/>
            <person name="Januszkiewicz K."/>
            <person name="Wedrychowicz H."/>
        </authorList>
    </citation>
    <scope>NUCLEOTIDE SEQUENCE [LARGE SCALE GENOMIC DNA]</scope>
    <source>
        <strain evidence="3 4">CGMCC 1.7049</strain>
    </source>
</reference>
<evidence type="ECO:0000313" key="4">
    <source>
        <dbReference type="Proteomes" id="UP000199758"/>
    </source>
</evidence>
<proteinExistence type="inferred from homology"/>
<evidence type="ECO:0000256" key="1">
    <source>
        <dbReference type="ARBA" id="ARBA00006817"/>
    </source>
</evidence>
<keyword evidence="4" id="KW-1185">Reference proteome</keyword>